<reference evidence="15" key="1">
    <citation type="submission" date="2021-02" db="EMBL/GenBank/DDBJ databases">
        <authorList>
            <person name="Nowell W R."/>
        </authorList>
    </citation>
    <scope>NUCLEOTIDE SEQUENCE</scope>
</reference>
<keyword evidence="7" id="KW-0067">ATP-binding</keyword>
<keyword evidence="4" id="KW-0493">Microtubule</keyword>
<gene>
    <name evidence="15" type="ORF">BYL167_LOCUS67001</name>
</gene>
<dbReference type="PANTHER" id="PTHR45703">
    <property type="entry name" value="DYNEIN HEAVY CHAIN"/>
    <property type="match status" value="1"/>
</dbReference>
<keyword evidence="5" id="KW-0677">Repeat</keyword>
<dbReference type="InterPro" id="IPR026983">
    <property type="entry name" value="DHC"/>
</dbReference>
<dbReference type="EMBL" id="CAJOBH010244550">
    <property type="protein sequence ID" value="CAF5120521.1"/>
    <property type="molecule type" value="Genomic_DNA"/>
</dbReference>
<evidence type="ECO:0000259" key="14">
    <source>
        <dbReference type="Pfam" id="PF08393"/>
    </source>
</evidence>
<dbReference type="Proteomes" id="UP000681967">
    <property type="component" value="Unassembled WGS sequence"/>
</dbReference>
<evidence type="ECO:0000256" key="9">
    <source>
        <dbReference type="ARBA" id="ARBA00023054"/>
    </source>
</evidence>
<dbReference type="Gene3D" id="1.20.140.100">
    <property type="entry name" value="Dynein heavy chain, N-terminal domain 2"/>
    <property type="match status" value="1"/>
</dbReference>
<comment type="similarity">
    <text evidence="2">Belongs to the dynein heavy chain family.</text>
</comment>
<evidence type="ECO:0000256" key="10">
    <source>
        <dbReference type="ARBA" id="ARBA00023069"/>
    </source>
</evidence>
<evidence type="ECO:0000256" key="2">
    <source>
        <dbReference type="ARBA" id="ARBA00008887"/>
    </source>
</evidence>
<accession>A0A8S3FFR2</accession>
<keyword evidence="6" id="KW-0547">Nucleotide-binding</keyword>
<evidence type="ECO:0000256" key="3">
    <source>
        <dbReference type="ARBA" id="ARBA00022490"/>
    </source>
</evidence>
<evidence type="ECO:0000256" key="6">
    <source>
        <dbReference type="ARBA" id="ARBA00022741"/>
    </source>
</evidence>
<protein>
    <recommendedName>
        <fullName evidence="14">Dynein heavy chain linker domain-containing protein</fullName>
    </recommendedName>
</protein>
<dbReference type="PANTHER" id="PTHR45703:SF8">
    <property type="entry name" value="DYNEINS HEAVY CHAIN"/>
    <property type="match status" value="1"/>
</dbReference>
<dbReference type="GO" id="GO:0005874">
    <property type="term" value="C:microtubule"/>
    <property type="evidence" value="ECO:0007669"/>
    <property type="project" value="UniProtKB-KW"/>
</dbReference>
<keyword evidence="9" id="KW-0175">Coiled coil</keyword>
<evidence type="ECO:0000313" key="15">
    <source>
        <dbReference type="EMBL" id="CAF5120521.1"/>
    </source>
</evidence>
<evidence type="ECO:0000256" key="12">
    <source>
        <dbReference type="ARBA" id="ARBA00023212"/>
    </source>
</evidence>
<dbReference type="Gene3D" id="3.20.180.20">
    <property type="entry name" value="Dynein heavy chain, N-terminal domain 2"/>
    <property type="match status" value="1"/>
</dbReference>
<comment type="caution">
    <text evidence="15">The sequence shown here is derived from an EMBL/GenBank/DDBJ whole genome shotgun (WGS) entry which is preliminary data.</text>
</comment>
<dbReference type="GO" id="GO:0007018">
    <property type="term" value="P:microtubule-based movement"/>
    <property type="evidence" value="ECO:0007669"/>
    <property type="project" value="InterPro"/>
</dbReference>
<dbReference type="Pfam" id="PF08393">
    <property type="entry name" value="DHC_N2"/>
    <property type="match status" value="1"/>
</dbReference>
<dbReference type="AlphaFoldDB" id="A0A8S3FFR2"/>
<dbReference type="InterPro" id="IPR042222">
    <property type="entry name" value="Dynein_2_N"/>
</dbReference>
<dbReference type="GO" id="GO:0005930">
    <property type="term" value="C:axoneme"/>
    <property type="evidence" value="ECO:0007669"/>
    <property type="project" value="UniProtKB-SubCell"/>
</dbReference>
<evidence type="ECO:0000256" key="13">
    <source>
        <dbReference type="ARBA" id="ARBA00023273"/>
    </source>
</evidence>
<keyword evidence="11" id="KW-0505">Motor protein</keyword>
<name>A0A8S3FFR2_9BILA</name>
<evidence type="ECO:0000256" key="7">
    <source>
        <dbReference type="ARBA" id="ARBA00022840"/>
    </source>
</evidence>
<evidence type="ECO:0000256" key="4">
    <source>
        <dbReference type="ARBA" id="ARBA00022701"/>
    </source>
</evidence>
<proteinExistence type="inferred from homology"/>
<evidence type="ECO:0000256" key="1">
    <source>
        <dbReference type="ARBA" id="ARBA00004430"/>
    </source>
</evidence>
<evidence type="ECO:0000256" key="8">
    <source>
        <dbReference type="ARBA" id="ARBA00023017"/>
    </source>
</evidence>
<evidence type="ECO:0000256" key="11">
    <source>
        <dbReference type="ARBA" id="ARBA00023175"/>
    </source>
</evidence>
<dbReference type="InterPro" id="IPR042228">
    <property type="entry name" value="Dynein_linker_3"/>
</dbReference>
<keyword evidence="10" id="KW-0969">Cilium</keyword>
<dbReference type="GO" id="GO:0030286">
    <property type="term" value="C:dynein complex"/>
    <property type="evidence" value="ECO:0007669"/>
    <property type="project" value="UniProtKB-KW"/>
</dbReference>
<keyword evidence="8" id="KW-0243">Dynein</keyword>
<dbReference type="InterPro" id="IPR013602">
    <property type="entry name" value="Dynein_heavy_linker"/>
</dbReference>
<keyword evidence="12" id="KW-0206">Cytoskeleton</keyword>
<keyword evidence="13" id="KW-0966">Cell projection</keyword>
<dbReference type="GO" id="GO:0051959">
    <property type="term" value="F:dynein light intermediate chain binding"/>
    <property type="evidence" value="ECO:0007669"/>
    <property type="project" value="InterPro"/>
</dbReference>
<organism evidence="15 16">
    <name type="scientific">Rotaria magnacalcarata</name>
    <dbReference type="NCBI Taxonomy" id="392030"/>
    <lineage>
        <taxon>Eukaryota</taxon>
        <taxon>Metazoa</taxon>
        <taxon>Spiralia</taxon>
        <taxon>Gnathifera</taxon>
        <taxon>Rotifera</taxon>
        <taxon>Eurotatoria</taxon>
        <taxon>Bdelloidea</taxon>
        <taxon>Philodinida</taxon>
        <taxon>Philodinidae</taxon>
        <taxon>Rotaria</taxon>
    </lineage>
</organism>
<dbReference type="GO" id="GO:0005524">
    <property type="term" value="F:ATP binding"/>
    <property type="evidence" value="ECO:0007669"/>
    <property type="project" value="UniProtKB-KW"/>
</dbReference>
<comment type="subcellular location">
    <subcellularLocation>
        <location evidence="1">Cytoplasm</location>
        <location evidence="1">Cytoskeleton</location>
        <location evidence="1">Cilium axoneme</location>
    </subcellularLocation>
</comment>
<feature type="non-terminal residue" evidence="15">
    <location>
        <position position="1"/>
    </location>
</feature>
<dbReference type="FunFam" id="3.20.180.20:FF:000001">
    <property type="entry name" value="Dynein axonemal heavy chain 5"/>
    <property type="match status" value="1"/>
</dbReference>
<dbReference type="FunFam" id="1.20.140.100:FF:000001">
    <property type="entry name" value="dynein heavy chain 17, axonemal"/>
    <property type="match status" value="1"/>
</dbReference>
<sequence>MEFRADPHPRTGIRLLTASDELIETLEDHQVQLQNMLQSKYIAFFQNQVSTWQRKLSQADQVIQILREVQKTWAHLESIFIGTEDIRKQLPEDSKRFDEIDRDFKKVAEENQKDLNVTHCTNRDGVYEQLESIKSRLSLCEKALAEYLETKRLAFPRFYFVSPAELLDILSNGNVPEKVMRHLSKLFDSIGRLELTDDKHTPGAKLKEAVAMYSKESEKVDFPSACDLNGQVEIWLNRVLDKMRETVRFCLSDAINA</sequence>
<evidence type="ECO:0000256" key="5">
    <source>
        <dbReference type="ARBA" id="ARBA00022737"/>
    </source>
</evidence>
<evidence type="ECO:0000313" key="16">
    <source>
        <dbReference type="Proteomes" id="UP000681967"/>
    </source>
</evidence>
<feature type="domain" description="Dynein heavy chain linker" evidence="14">
    <location>
        <begin position="1"/>
        <end position="253"/>
    </location>
</feature>
<dbReference type="GO" id="GO:0045505">
    <property type="term" value="F:dynein intermediate chain binding"/>
    <property type="evidence" value="ECO:0007669"/>
    <property type="project" value="InterPro"/>
</dbReference>
<keyword evidence="3" id="KW-0963">Cytoplasm</keyword>